<proteinExistence type="predicted"/>
<evidence type="ECO:0000313" key="2">
    <source>
        <dbReference type="Proteomes" id="UP000800200"/>
    </source>
</evidence>
<protein>
    <submittedName>
        <fullName evidence="1">Uncharacterized protein</fullName>
    </submittedName>
</protein>
<dbReference type="EMBL" id="ML994642">
    <property type="protein sequence ID" value="KAF2183497.1"/>
    <property type="molecule type" value="Genomic_DNA"/>
</dbReference>
<name>A0A6A6DUX9_9PEZI</name>
<keyword evidence="2" id="KW-1185">Reference proteome</keyword>
<dbReference type="Proteomes" id="UP000800200">
    <property type="component" value="Unassembled WGS sequence"/>
</dbReference>
<organism evidence="1 2">
    <name type="scientific">Zopfia rhizophila CBS 207.26</name>
    <dbReference type="NCBI Taxonomy" id="1314779"/>
    <lineage>
        <taxon>Eukaryota</taxon>
        <taxon>Fungi</taxon>
        <taxon>Dikarya</taxon>
        <taxon>Ascomycota</taxon>
        <taxon>Pezizomycotina</taxon>
        <taxon>Dothideomycetes</taxon>
        <taxon>Dothideomycetes incertae sedis</taxon>
        <taxon>Zopfiaceae</taxon>
        <taxon>Zopfia</taxon>
    </lineage>
</organism>
<reference evidence="1" key="1">
    <citation type="journal article" date="2020" name="Stud. Mycol.">
        <title>101 Dothideomycetes genomes: a test case for predicting lifestyles and emergence of pathogens.</title>
        <authorList>
            <person name="Haridas S."/>
            <person name="Albert R."/>
            <person name="Binder M."/>
            <person name="Bloem J."/>
            <person name="Labutti K."/>
            <person name="Salamov A."/>
            <person name="Andreopoulos B."/>
            <person name="Baker S."/>
            <person name="Barry K."/>
            <person name="Bills G."/>
            <person name="Bluhm B."/>
            <person name="Cannon C."/>
            <person name="Castanera R."/>
            <person name="Culley D."/>
            <person name="Daum C."/>
            <person name="Ezra D."/>
            <person name="Gonzalez J."/>
            <person name="Henrissat B."/>
            <person name="Kuo A."/>
            <person name="Liang C."/>
            <person name="Lipzen A."/>
            <person name="Lutzoni F."/>
            <person name="Magnuson J."/>
            <person name="Mondo S."/>
            <person name="Nolan M."/>
            <person name="Ohm R."/>
            <person name="Pangilinan J."/>
            <person name="Park H.-J."/>
            <person name="Ramirez L."/>
            <person name="Alfaro M."/>
            <person name="Sun H."/>
            <person name="Tritt A."/>
            <person name="Yoshinaga Y."/>
            <person name="Zwiers L.-H."/>
            <person name="Turgeon B."/>
            <person name="Goodwin S."/>
            <person name="Spatafora J."/>
            <person name="Crous P."/>
            <person name="Grigoriev I."/>
        </authorList>
    </citation>
    <scope>NUCLEOTIDE SEQUENCE</scope>
    <source>
        <strain evidence="1">CBS 207.26</strain>
    </source>
</reference>
<dbReference type="AlphaFoldDB" id="A0A6A6DUX9"/>
<gene>
    <name evidence="1" type="ORF">K469DRAFT_785594</name>
</gene>
<sequence length="70" mass="7225">MSESEAFTMNYSCNYKTAKMEMACVVSMGGEEANDLAVSTGTLTGSEISFLIGAVTAGGEIDCDWGNGLG</sequence>
<evidence type="ECO:0000313" key="1">
    <source>
        <dbReference type="EMBL" id="KAF2183497.1"/>
    </source>
</evidence>
<accession>A0A6A6DUX9</accession>